<dbReference type="AlphaFoldDB" id="A0A835R1H1"/>
<evidence type="ECO:0000313" key="3">
    <source>
        <dbReference type="Proteomes" id="UP000639772"/>
    </source>
</evidence>
<sequence length="90" mass="10538">MMYDDSKAQERLERKIAKAPPEQGTVRMLSREEWDAVQEIRPRTPFESKLARPNARIRTGEPVHMEDLKDWAIDVFTNALNRAEESAKQR</sequence>
<organism evidence="2 3">
    <name type="scientific">Vanilla planifolia</name>
    <name type="common">Vanilla</name>
    <dbReference type="NCBI Taxonomy" id="51239"/>
    <lineage>
        <taxon>Eukaryota</taxon>
        <taxon>Viridiplantae</taxon>
        <taxon>Streptophyta</taxon>
        <taxon>Embryophyta</taxon>
        <taxon>Tracheophyta</taxon>
        <taxon>Spermatophyta</taxon>
        <taxon>Magnoliopsida</taxon>
        <taxon>Liliopsida</taxon>
        <taxon>Asparagales</taxon>
        <taxon>Orchidaceae</taxon>
        <taxon>Vanilloideae</taxon>
        <taxon>Vanilleae</taxon>
        <taxon>Vanilla</taxon>
    </lineage>
</organism>
<feature type="compositionally biased region" description="Basic and acidic residues" evidence="1">
    <location>
        <begin position="1"/>
        <end position="16"/>
    </location>
</feature>
<accession>A0A835R1H1</accession>
<gene>
    <name evidence="2" type="ORF">HPP92_013191</name>
</gene>
<dbReference type="Proteomes" id="UP000639772">
    <property type="component" value="Chromosome 6"/>
</dbReference>
<name>A0A835R1H1_VANPL</name>
<evidence type="ECO:0000256" key="1">
    <source>
        <dbReference type="SAM" id="MobiDB-lite"/>
    </source>
</evidence>
<reference evidence="2 3" key="1">
    <citation type="journal article" date="2020" name="Nat. Food">
        <title>A phased Vanilla planifolia genome enables genetic improvement of flavour and production.</title>
        <authorList>
            <person name="Hasing T."/>
            <person name="Tang H."/>
            <person name="Brym M."/>
            <person name="Khazi F."/>
            <person name="Huang T."/>
            <person name="Chambers A.H."/>
        </authorList>
    </citation>
    <scope>NUCLEOTIDE SEQUENCE [LARGE SCALE GENOMIC DNA]</scope>
    <source>
        <tissue evidence="2">Leaf</tissue>
    </source>
</reference>
<dbReference type="PANTHER" id="PTHR36008:SF1">
    <property type="entry name" value="OS09G0478400 PROTEIN"/>
    <property type="match status" value="1"/>
</dbReference>
<evidence type="ECO:0000313" key="2">
    <source>
        <dbReference type="EMBL" id="KAG0478472.1"/>
    </source>
</evidence>
<proteinExistence type="predicted"/>
<dbReference type="OrthoDB" id="2018517at2759"/>
<protein>
    <submittedName>
        <fullName evidence="2">Uncharacterized protein</fullName>
    </submittedName>
</protein>
<comment type="caution">
    <text evidence="2">The sequence shown here is derived from an EMBL/GenBank/DDBJ whole genome shotgun (WGS) entry which is preliminary data.</text>
</comment>
<dbReference type="PANTHER" id="PTHR36008">
    <property type="entry name" value="OS09G0478400 PROTEIN"/>
    <property type="match status" value="1"/>
</dbReference>
<dbReference type="EMBL" id="JADCNM010000006">
    <property type="protein sequence ID" value="KAG0478472.1"/>
    <property type="molecule type" value="Genomic_DNA"/>
</dbReference>
<feature type="region of interest" description="Disordered" evidence="1">
    <location>
        <begin position="1"/>
        <end position="23"/>
    </location>
</feature>